<dbReference type="InterPro" id="IPR036734">
    <property type="entry name" value="Neur_chan_lig-bd_sf"/>
</dbReference>
<keyword evidence="6 17" id="KW-1133">Transmembrane helix</keyword>
<evidence type="ECO:0000256" key="13">
    <source>
        <dbReference type="ARBA" id="ARBA00023257"/>
    </source>
</evidence>
<dbReference type="InterPro" id="IPR006029">
    <property type="entry name" value="Neurotrans-gated_channel_TM"/>
</dbReference>
<evidence type="ECO:0000256" key="4">
    <source>
        <dbReference type="ARBA" id="ARBA00022692"/>
    </source>
</evidence>
<dbReference type="InterPro" id="IPR006202">
    <property type="entry name" value="Neur_chan_lig-bd"/>
</dbReference>
<dbReference type="Gene3D" id="2.70.170.10">
    <property type="entry name" value="Neurotransmitter-gated ion-channel ligand-binding domain"/>
    <property type="match status" value="1"/>
</dbReference>
<evidence type="ECO:0000259" key="19">
    <source>
        <dbReference type="Pfam" id="PF02932"/>
    </source>
</evidence>
<dbReference type="PROSITE" id="PS00236">
    <property type="entry name" value="NEUROTR_ION_CHANNEL"/>
    <property type="match status" value="1"/>
</dbReference>
<dbReference type="PRINTS" id="PR00252">
    <property type="entry name" value="NRIONCHANNEL"/>
</dbReference>
<dbReference type="InterPro" id="IPR006201">
    <property type="entry name" value="Neur_channel"/>
</dbReference>
<keyword evidence="8 17" id="KW-0406">Ion transport</keyword>
<dbReference type="WBParaSite" id="Gr19_v10_g10657.t1">
    <property type="protein sequence ID" value="Gr19_v10_g10657.t1"/>
    <property type="gene ID" value="Gr19_v10_g10657"/>
</dbReference>
<name>A0A914GR85_GLORO</name>
<keyword evidence="15 17" id="KW-0407">Ion channel</keyword>
<keyword evidence="12" id="KW-0325">Glycoprotein</keyword>
<organism evidence="20 21">
    <name type="scientific">Globodera rostochiensis</name>
    <name type="common">Golden nematode worm</name>
    <name type="synonym">Heterodera rostochiensis</name>
    <dbReference type="NCBI Taxonomy" id="31243"/>
    <lineage>
        <taxon>Eukaryota</taxon>
        <taxon>Metazoa</taxon>
        <taxon>Ecdysozoa</taxon>
        <taxon>Nematoda</taxon>
        <taxon>Chromadorea</taxon>
        <taxon>Rhabditida</taxon>
        <taxon>Tylenchina</taxon>
        <taxon>Tylenchomorpha</taxon>
        <taxon>Tylenchoidea</taxon>
        <taxon>Heteroderidae</taxon>
        <taxon>Heteroderinae</taxon>
        <taxon>Globodera</taxon>
    </lineage>
</organism>
<feature type="transmembrane region" description="Helical" evidence="17">
    <location>
        <begin position="476"/>
        <end position="494"/>
    </location>
</feature>
<dbReference type="PRINTS" id="PR00254">
    <property type="entry name" value="NICOTINICR"/>
</dbReference>
<protein>
    <submittedName>
        <fullName evidence="21">Uncharacterized protein</fullName>
    </submittedName>
</protein>
<feature type="transmembrane region" description="Helical" evidence="17">
    <location>
        <begin position="319"/>
        <end position="341"/>
    </location>
</feature>
<dbReference type="InterPro" id="IPR036719">
    <property type="entry name" value="Neuro-gated_channel_TM_sf"/>
</dbReference>
<dbReference type="PANTHER" id="PTHR18945">
    <property type="entry name" value="NEUROTRANSMITTER GATED ION CHANNEL"/>
    <property type="match status" value="1"/>
</dbReference>
<evidence type="ECO:0000256" key="9">
    <source>
        <dbReference type="ARBA" id="ARBA00023136"/>
    </source>
</evidence>
<evidence type="ECO:0000256" key="7">
    <source>
        <dbReference type="ARBA" id="ARBA00023018"/>
    </source>
</evidence>
<dbReference type="GO" id="GO:0007271">
    <property type="term" value="P:synaptic transmission, cholinergic"/>
    <property type="evidence" value="ECO:0007669"/>
    <property type="project" value="UniProtKB-ARBA"/>
</dbReference>
<dbReference type="AlphaFoldDB" id="A0A914GR85"/>
<evidence type="ECO:0000256" key="12">
    <source>
        <dbReference type="ARBA" id="ARBA00023180"/>
    </source>
</evidence>
<comment type="subcellular location">
    <subcellularLocation>
        <location evidence="16">Postsynaptic cell membrane</location>
        <topology evidence="16">Multi-pass membrane protein</topology>
    </subcellularLocation>
</comment>
<dbReference type="CDD" id="cd19064">
    <property type="entry name" value="LGIC_TM_nAChR"/>
    <property type="match status" value="1"/>
</dbReference>
<dbReference type="Pfam" id="PF02932">
    <property type="entry name" value="Neur_chan_memb"/>
    <property type="match status" value="2"/>
</dbReference>
<dbReference type="GO" id="GO:0045211">
    <property type="term" value="C:postsynaptic membrane"/>
    <property type="evidence" value="ECO:0007669"/>
    <property type="project" value="UniProtKB-SubCell"/>
</dbReference>
<evidence type="ECO:0000313" key="20">
    <source>
        <dbReference type="Proteomes" id="UP000887572"/>
    </source>
</evidence>
<evidence type="ECO:0000256" key="15">
    <source>
        <dbReference type="ARBA" id="ARBA00023303"/>
    </source>
</evidence>
<dbReference type="Proteomes" id="UP000887572">
    <property type="component" value="Unplaced"/>
</dbReference>
<evidence type="ECO:0000256" key="3">
    <source>
        <dbReference type="ARBA" id="ARBA00022475"/>
    </source>
</evidence>
<evidence type="ECO:0000256" key="17">
    <source>
        <dbReference type="RuleBase" id="RU000687"/>
    </source>
</evidence>
<comment type="caution">
    <text evidence="17">Lacks conserved residue(s) required for the propagation of feature annotation.</text>
</comment>
<evidence type="ECO:0000256" key="8">
    <source>
        <dbReference type="ARBA" id="ARBA00023065"/>
    </source>
</evidence>
<evidence type="ECO:0000256" key="16">
    <source>
        <dbReference type="ARBA" id="ARBA00034104"/>
    </source>
</evidence>
<evidence type="ECO:0000256" key="6">
    <source>
        <dbReference type="ARBA" id="ARBA00022989"/>
    </source>
</evidence>
<reference evidence="21" key="1">
    <citation type="submission" date="2022-11" db="UniProtKB">
        <authorList>
            <consortium name="WormBaseParasite"/>
        </authorList>
    </citation>
    <scope>IDENTIFICATION</scope>
</reference>
<dbReference type="SUPFAM" id="SSF63712">
    <property type="entry name" value="Nicotinic receptor ligand binding domain-like"/>
    <property type="match status" value="1"/>
</dbReference>
<proteinExistence type="inferred from homology"/>
<evidence type="ECO:0000313" key="21">
    <source>
        <dbReference type="WBParaSite" id="Gr19_v10_g10657.t1"/>
    </source>
</evidence>
<dbReference type="GO" id="GO:0022848">
    <property type="term" value="F:acetylcholine-gated monoatomic cation-selective channel activity"/>
    <property type="evidence" value="ECO:0007669"/>
    <property type="project" value="InterPro"/>
</dbReference>
<evidence type="ECO:0000256" key="11">
    <source>
        <dbReference type="ARBA" id="ARBA00023170"/>
    </source>
</evidence>
<dbReference type="FunFam" id="1.20.58.390:FF:000022">
    <property type="entry name" value="Nicotinic acetylcholine receptor subunit alpha4"/>
    <property type="match status" value="1"/>
</dbReference>
<feature type="domain" description="Neurotransmitter-gated ion-channel transmembrane" evidence="19">
    <location>
        <begin position="282"/>
        <end position="306"/>
    </location>
</feature>
<evidence type="ECO:0000256" key="1">
    <source>
        <dbReference type="ARBA" id="ARBA00009237"/>
    </source>
</evidence>
<keyword evidence="2 17" id="KW-0813">Transport</keyword>
<feature type="transmembrane region" description="Helical" evidence="17">
    <location>
        <begin position="280"/>
        <end position="298"/>
    </location>
</feature>
<keyword evidence="9 17" id="KW-0472">Membrane</keyword>
<feature type="domain" description="Neurotransmitter-gated ion-channel ligand-binding" evidence="18">
    <location>
        <begin position="27"/>
        <end position="178"/>
    </location>
</feature>
<dbReference type="Pfam" id="PF02931">
    <property type="entry name" value="Neur_chan_LBD"/>
    <property type="match status" value="1"/>
</dbReference>
<evidence type="ECO:0000256" key="5">
    <source>
        <dbReference type="ARBA" id="ARBA00022729"/>
    </source>
</evidence>
<dbReference type="InterPro" id="IPR002394">
    <property type="entry name" value="Nicotinic_acetylcholine_rcpt"/>
</dbReference>
<keyword evidence="10" id="KW-1015">Disulfide bond</keyword>
<feature type="domain" description="Neurotransmitter-gated ion-channel transmembrane" evidence="19">
    <location>
        <begin position="307"/>
        <end position="492"/>
    </location>
</feature>
<keyword evidence="7" id="KW-0770">Synapse</keyword>
<keyword evidence="5 17" id="KW-0732">Signal</keyword>
<accession>A0A914GR85</accession>
<keyword evidence="3" id="KW-1003">Cell membrane</keyword>
<keyword evidence="14" id="KW-1071">Ligand-gated ion channel</keyword>
<evidence type="ECO:0000256" key="2">
    <source>
        <dbReference type="ARBA" id="ARBA00022448"/>
    </source>
</evidence>
<keyword evidence="4 17" id="KW-0812">Transmembrane</keyword>
<evidence type="ECO:0000256" key="14">
    <source>
        <dbReference type="ARBA" id="ARBA00023286"/>
    </source>
</evidence>
<dbReference type="Gene3D" id="1.20.58.390">
    <property type="entry name" value="Neurotransmitter-gated ion-channel transmembrane domain"/>
    <property type="match status" value="3"/>
</dbReference>
<dbReference type="InterPro" id="IPR038050">
    <property type="entry name" value="Neuro_actylchol_rec"/>
</dbReference>
<feature type="signal peptide" evidence="17">
    <location>
        <begin position="1"/>
        <end position="22"/>
    </location>
</feature>
<comment type="similarity">
    <text evidence="1">Belongs to the ligand-gated ion channel (TC 1.A.9) family. Acetylcholine receptor (TC 1.A.9.1) subfamily.</text>
</comment>
<evidence type="ECO:0000256" key="10">
    <source>
        <dbReference type="ARBA" id="ARBA00023157"/>
    </source>
</evidence>
<feature type="chain" id="PRO_5038156621" evidence="17">
    <location>
        <begin position="23"/>
        <end position="533"/>
    </location>
</feature>
<dbReference type="GO" id="GO:0004888">
    <property type="term" value="F:transmembrane signaling receptor activity"/>
    <property type="evidence" value="ECO:0007669"/>
    <property type="project" value="InterPro"/>
</dbReference>
<dbReference type="SUPFAM" id="SSF90112">
    <property type="entry name" value="Neurotransmitter-gated ion-channel transmembrane pore"/>
    <property type="match status" value="1"/>
</dbReference>
<keyword evidence="11" id="KW-0675">Receptor</keyword>
<keyword evidence="20" id="KW-1185">Reference proteome</keyword>
<sequence length="533" mass="61593">MPLFPSPLLLLLVICWLGFVLSNEQAKRLFDDLLLDYNRHRRPSDHQRMGGDWIGPSTVRLKLRLSQIIDVHELDQIMTVSVWLRQSWMDLRLSWEPKEYGGVSALYVPHEMLWVPDLVLYNNADSHYNITIGTKATISHTGQVLWEPPAVFKSLCQIDVQWFPFDEQLCQLKVRPFIQPIFYISSFSLVHGVTPRIYSVSHFGMTSTAPKRRWKTALARTFLLLLNDLCVIFWASSDLSDYYPSVEWDVMSVKAVHHSRVYPGRSPAGGARDGRKFADIVVFPCVGISFLTILVFYLPSDSGEKTEIMPATSTVLPLIGKYLLFTMCMVTLSVLITVYALNFHFRKPTTHTFSPWIRRLFLRWLPKLLFMRRPLDLSARLLDGRPKVPKRENRTVAQLHRRLDHSLGPICVLRHSPLEAMCRPPLDERLRQLYRCPKVEKAFENVCFVAELLRRKDRDQKVDQDWKYVASVLDRLFLVLFALCCFAGTAWILLQAPIFYDRRRPIDLQFQPPETFPAGVGMDGGDASEVMPR</sequence>
<evidence type="ECO:0000259" key="18">
    <source>
        <dbReference type="Pfam" id="PF02931"/>
    </source>
</evidence>
<keyword evidence="13" id="KW-0628">Postsynaptic cell membrane</keyword>
<dbReference type="InterPro" id="IPR018000">
    <property type="entry name" value="Neurotransmitter_ion_chnl_CS"/>
</dbReference>